<evidence type="ECO:0000259" key="1">
    <source>
        <dbReference type="Pfam" id="PF01979"/>
    </source>
</evidence>
<proteinExistence type="predicted"/>
<accession>A0AA36BWB3</accession>
<organism evidence="2 3">
    <name type="scientific">Octopus vulgaris</name>
    <name type="common">Common octopus</name>
    <dbReference type="NCBI Taxonomy" id="6645"/>
    <lineage>
        <taxon>Eukaryota</taxon>
        <taxon>Metazoa</taxon>
        <taxon>Spiralia</taxon>
        <taxon>Lophotrochozoa</taxon>
        <taxon>Mollusca</taxon>
        <taxon>Cephalopoda</taxon>
        <taxon>Coleoidea</taxon>
        <taxon>Octopodiformes</taxon>
        <taxon>Octopoda</taxon>
        <taxon>Incirrata</taxon>
        <taxon>Octopodidae</taxon>
        <taxon>Octopus</taxon>
    </lineage>
</organism>
<evidence type="ECO:0000313" key="3">
    <source>
        <dbReference type="Proteomes" id="UP001162480"/>
    </source>
</evidence>
<dbReference type="PANTHER" id="PTHR42717">
    <property type="entry name" value="DIHYDROOROTASE-RELATED"/>
    <property type="match status" value="1"/>
</dbReference>
<dbReference type="Pfam" id="PF01979">
    <property type="entry name" value="Amidohydro_1"/>
    <property type="match status" value="1"/>
</dbReference>
<dbReference type="Proteomes" id="UP001162480">
    <property type="component" value="Chromosome 26"/>
</dbReference>
<evidence type="ECO:0000313" key="2">
    <source>
        <dbReference type="EMBL" id="CAI9741534.1"/>
    </source>
</evidence>
<dbReference type="Gene3D" id="3.20.20.140">
    <property type="entry name" value="Metal-dependent hydrolases"/>
    <property type="match status" value="1"/>
</dbReference>
<dbReference type="GO" id="GO:0019213">
    <property type="term" value="F:deacetylase activity"/>
    <property type="evidence" value="ECO:0007669"/>
    <property type="project" value="InterPro"/>
</dbReference>
<feature type="domain" description="Amidohydrolase-related" evidence="1">
    <location>
        <begin position="194"/>
        <end position="261"/>
    </location>
</feature>
<dbReference type="GO" id="GO:0016787">
    <property type="term" value="F:hydrolase activity"/>
    <property type="evidence" value="ECO:0007669"/>
    <property type="project" value="InterPro"/>
</dbReference>
<dbReference type="InterPro" id="IPR032466">
    <property type="entry name" value="Metal_Hydrolase"/>
</dbReference>
<dbReference type="InterPro" id="IPR006680">
    <property type="entry name" value="Amidohydro-rel"/>
</dbReference>
<dbReference type="SUPFAM" id="SSF51556">
    <property type="entry name" value="Metallo-dependent hydrolases"/>
    <property type="match status" value="1"/>
</dbReference>
<keyword evidence="3" id="KW-1185">Reference proteome</keyword>
<dbReference type="PANTHER" id="PTHR42717:SF1">
    <property type="entry name" value="IMIDAZOLONEPROPIONASE AND RELATED AMIDOHYDROLASES"/>
    <property type="match status" value="1"/>
</dbReference>
<dbReference type="InterPro" id="IPR020043">
    <property type="entry name" value="Deacetylase_Atu3266-like"/>
</dbReference>
<gene>
    <name evidence="2" type="ORF">OCTVUL_1B017307</name>
</gene>
<sequence>MRERAATFAGLRKYVAEQRITRVLSFIHIAAQGLAASGCAAGAKGGECDSLNVVDVDGCVSCIRKNRDMAVGVKVRLSSTVADDGRNEEEIYRRALDASNQVTLPLMVHHTISSIPVASSDDKLSCPGDLRCGDIYTHTYHGLPSTIIDEKSGNIHSTLWDARKRGVFFDVGHGEGSFTWTVAEICAQNGFWPDIISTDLHSGNTDGPAYDLVTVMSKFLHLGMSIADIVKAVTETPARAIQKSEDIGKLAVGREADVTVLRIEECDVAMEDSAGQQRRIRQRIVPVAVFRAGKLYEVRAPDVWPNIAKAKLLSAGWNELVIKDKEKPHF</sequence>
<dbReference type="AlphaFoldDB" id="A0AA36BWB3"/>
<name>A0AA36BWB3_OCTVU</name>
<protein>
    <submittedName>
        <fullName evidence="2">Deacetylase Atu3266-like</fullName>
    </submittedName>
</protein>
<dbReference type="EMBL" id="OX597839">
    <property type="protein sequence ID" value="CAI9741534.1"/>
    <property type="molecule type" value="Genomic_DNA"/>
</dbReference>
<reference evidence="2" key="1">
    <citation type="submission" date="2023-08" db="EMBL/GenBank/DDBJ databases">
        <authorList>
            <person name="Alioto T."/>
            <person name="Alioto T."/>
            <person name="Gomez Garrido J."/>
        </authorList>
    </citation>
    <scope>NUCLEOTIDE SEQUENCE</scope>
</reference>